<evidence type="ECO:0008006" key="4">
    <source>
        <dbReference type="Google" id="ProtNLM"/>
    </source>
</evidence>
<name>A0AAD4JWW8_9MUSC</name>
<evidence type="ECO:0000256" key="1">
    <source>
        <dbReference type="SAM" id="SignalP"/>
    </source>
</evidence>
<dbReference type="InterPro" id="IPR007614">
    <property type="entry name" value="Retinin_C"/>
</dbReference>
<evidence type="ECO:0000313" key="2">
    <source>
        <dbReference type="EMBL" id="KAH8365835.1"/>
    </source>
</evidence>
<dbReference type="Proteomes" id="UP001200034">
    <property type="component" value="Unassembled WGS sequence"/>
</dbReference>
<feature type="chain" id="PRO_5041951583" description="Cuticle protein" evidence="1">
    <location>
        <begin position="19"/>
        <end position="115"/>
    </location>
</feature>
<comment type="caution">
    <text evidence="2">The sequence shown here is derived from an EMBL/GenBank/DDBJ whole genome shotgun (WGS) entry which is preliminary data.</text>
</comment>
<accession>A0AAD4JWW8</accession>
<dbReference type="AlphaFoldDB" id="A0AAD4JWW8"/>
<organism evidence="2 3">
    <name type="scientific">Drosophila rubida</name>
    <dbReference type="NCBI Taxonomy" id="30044"/>
    <lineage>
        <taxon>Eukaryota</taxon>
        <taxon>Metazoa</taxon>
        <taxon>Ecdysozoa</taxon>
        <taxon>Arthropoda</taxon>
        <taxon>Hexapoda</taxon>
        <taxon>Insecta</taxon>
        <taxon>Pterygota</taxon>
        <taxon>Neoptera</taxon>
        <taxon>Endopterygota</taxon>
        <taxon>Diptera</taxon>
        <taxon>Brachycera</taxon>
        <taxon>Muscomorpha</taxon>
        <taxon>Ephydroidea</taxon>
        <taxon>Drosophilidae</taxon>
        <taxon>Drosophila</taxon>
    </lineage>
</organism>
<feature type="signal peptide" evidence="1">
    <location>
        <begin position="1"/>
        <end position="18"/>
    </location>
</feature>
<dbReference type="EMBL" id="JAJJHW010002774">
    <property type="protein sequence ID" value="KAH8365835.1"/>
    <property type="molecule type" value="Genomic_DNA"/>
</dbReference>
<keyword evidence="1" id="KW-0732">Signal</keyword>
<feature type="non-terminal residue" evidence="2">
    <location>
        <position position="1"/>
    </location>
</feature>
<keyword evidence="3" id="KW-1185">Reference proteome</keyword>
<proteinExistence type="predicted"/>
<reference evidence="2" key="1">
    <citation type="journal article" date="2021" name="Mol. Ecol. Resour.">
        <title>Phylogenomic analyses of the genus Drosophila reveals genomic signals of climate adaptation.</title>
        <authorList>
            <person name="Li F."/>
            <person name="Rane R.V."/>
            <person name="Luria V."/>
            <person name="Xiong Z."/>
            <person name="Chen J."/>
            <person name="Li Z."/>
            <person name="Catullo R.A."/>
            <person name="Griffin P.C."/>
            <person name="Schiffer M."/>
            <person name="Pearce S."/>
            <person name="Lee S.F."/>
            <person name="McElroy K."/>
            <person name="Stocker A."/>
            <person name="Shirriffs J."/>
            <person name="Cockerell F."/>
            <person name="Coppin C."/>
            <person name="Sgro C.M."/>
            <person name="Karger A."/>
            <person name="Cain J.W."/>
            <person name="Weber J.A."/>
            <person name="Santpere G."/>
            <person name="Kirschner M.W."/>
            <person name="Hoffmann A.A."/>
            <person name="Oakeshott J.G."/>
            <person name="Zhang G."/>
        </authorList>
    </citation>
    <scope>NUCLEOTIDE SEQUENCE</scope>
    <source>
        <strain evidence="2">BGI-SZ-2011g</strain>
    </source>
</reference>
<sequence>STLQVLVVCIAYVALSQARPHPSYLPSYETIEYAPTVLGYDTVALPAAVSHQSSTVVHEKRPYWRPIIDHAHHTPLLKTYSPTSYAYAAAPLSYSSEWYEPGWNGALSYPSIYLK</sequence>
<gene>
    <name evidence="2" type="ORF">KR093_005321</name>
</gene>
<evidence type="ECO:0000313" key="3">
    <source>
        <dbReference type="Proteomes" id="UP001200034"/>
    </source>
</evidence>
<dbReference type="Pfam" id="PF04527">
    <property type="entry name" value="Retinin_C"/>
    <property type="match status" value="1"/>
</dbReference>
<protein>
    <recommendedName>
        <fullName evidence="4">Cuticle protein</fullName>
    </recommendedName>
</protein>